<dbReference type="Pfam" id="PF00355">
    <property type="entry name" value="Rieske"/>
    <property type="match status" value="1"/>
</dbReference>
<keyword evidence="3" id="KW-0408">Iron</keyword>
<accession>A0A127Z498</accession>
<dbReference type="EMBL" id="LK056687">
    <property type="protein sequence ID" value="CDR88711.1"/>
    <property type="molecule type" value="Genomic_DNA"/>
</dbReference>
<dbReference type="SUPFAM" id="SSF50022">
    <property type="entry name" value="ISP domain"/>
    <property type="match status" value="1"/>
</dbReference>
<dbReference type="InterPro" id="IPR036922">
    <property type="entry name" value="Rieske_2Fe-2S_sf"/>
</dbReference>
<reference evidence="7" key="1">
    <citation type="submission" date="2014-06" db="EMBL/GenBank/DDBJ databases">
        <authorList>
            <person name="Ju J."/>
            <person name="Zhang J."/>
        </authorList>
    </citation>
    <scope>NUCLEOTIDE SEQUENCE</scope>
    <source>
        <strain evidence="7">SscI8</strain>
    </source>
</reference>
<evidence type="ECO:0000256" key="3">
    <source>
        <dbReference type="ARBA" id="ARBA00023004"/>
    </source>
</evidence>
<evidence type="ECO:0000256" key="4">
    <source>
        <dbReference type="ARBA" id="ARBA00023014"/>
    </source>
</evidence>
<dbReference type="PANTHER" id="PTHR42782:SF2">
    <property type="entry name" value="3-OXOACYL-[ACYL-CARRIER-PROTEIN] SYNTHASE-LIKE PROTEIN"/>
    <property type="match status" value="1"/>
</dbReference>
<dbReference type="SUPFAM" id="SSF47240">
    <property type="entry name" value="Ferritin-like"/>
    <property type="match status" value="1"/>
</dbReference>
<evidence type="ECO:0000256" key="5">
    <source>
        <dbReference type="SAM" id="MobiDB-lite"/>
    </source>
</evidence>
<dbReference type="Pfam" id="PF04305">
    <property type="entry name" value="DUF455"/>
    <property type="match status" value="1"/>
</dbReference>
<dbReference type="CDD" id="cd00657">
    <property type="entry name" value="Ferritin_like"/>
    <property type="match status" value="1"/>
</dbReference>
<dbReference type="Gene3D" id="2.102.10.10">
    <property type="entry name" value="Rieske [2Fe-2S] iron-sulphur domain"/>
    <property type="match status" value="1"/>
</dbReference>
<organism evidence="7">
    <name type="scientific">Sporisorium scitamineum</name>
    <dbReference type="NCBI Taxonomy" id="49012"/>
    <lineage>
        <taxon>Eukaryota</taxon>
        <taxon>Fungi</taxon>
        <taxon>Dikarya</taxon>
        <taxon>Basidiomycota</taxon>
        <taxon>Ustilaginomycotina</taxon>
        <taxon>Ustilaginomycetes</taxon>
        <taxon>Ustilaginales</taxon>
        <taxon>Ustilaginaceae</taxon>
        <taxon>Sporisorium</taxon>
    </lineage>
</organism>
<dbReference type="GO" id="GO:0051537">
    <property type="term" value="F:2 iron, 2 sulfur cluster binding"/>
    <property type="evidence" value="ECO:0007669"/>
    <property type="project" value="UniProtKB-KW"/>
</dbReference>
<dbReference type="PANTHER" id="PTHR42782">
    <property type="entry name" value="SI:CH73-314G15.3"/>
    <property type="match status" value="1"/>
</dbReference>
<evidence type="ECO:0000256" key="1">
    <source>
        <dbReference type="ARBA" id="ARBA00022714"/>
    </source>
</evidence>
<name>A0A127Z498_9BASI</name>
<dbReference type="GO" id="GO:0046872">
    <property type="term" value="F:metal ion binding"/>
    <property type="evidence" value="ECO:0007669"/>
    <property type="project" value="UniProtKB-KW"/>
</dbReference>
<dbReference type="InterPro" id="IPR007402">
    <property type="entry name" value="DUF455"/>
</dbReference>
<gene>
    <name evidence="7" type="ORF">SPSC_05543</name>
</gene>
<feature type="region of interest" description="Disordered" evidence="5">
    <location>
        <begin position="210"/>
        <end position="243"/>
    </location>
</feature>
<proteinExistence type="predicted"/>
<keyword evidence="2" id="KW-0479">Metal-binding</keyword>
<sequence length="563" mass="61987">MSHNHPTEASTSSNIAAKPWLKVAPVDKLASSSRHHLTLRHLHTQEYHSLLIFSFPPPTAKSSSSSEQSTASSSSVPSHDTYYCMEATCPHLGAPLENATIEANGAEFDDDIEDLVVVCPWHEYDFSLSTGESSHGISACVYDCSVRNDTLYIQAPTPSNLADDQDAHTASAKWELIELRPVSESSLAVASRQDAAQSLHQQASLLSLSSTDAEPQALDSVPPEDSLSISGKDGDTSMAPPSPIPKTLVEWAVLVLNTPDPVKKVAYTRLAAKAFRSGECKVIGGGRWHTSDAAAGRREWIIKPQETAPEHPPRMKEEVRVRPGQEGKRGRGGTEKSRIAILHSLANIEQWAIDLAWDIIARAPKLCAHFFGGDDPDAPTQKMPLQFFSDFVKVAEDEAKHFSLLTKRLEEMGSYFGALPVHHGLWDSAMETAHSLTARLSIIHLVHEARGLDVNPTTIKKFDNAGDAQSVETLTVIHLDEITHVSAGHRWLTWLCSNARPPLDPVQVFRCEVRKNFIGRLKRPFNTEDRRKAGLDKEWYDDLVGEKESTYSMGVRRNEVPGG</sequence>
<evidence type="ECO:0000259" key="6">
    <source>
        <dbReference type="PROSITE" id="PS51296"/>
    </source>
</evidence>
<protein>
    <recommendedName>
        <fullName evidence="6">Rieske domain-containing protein</fullName>
    </recommendedName>
</protein>
<keyword evidence="1" id="KW-0001">2Fe-2S</keyword>
<dbReference type="CDD" id="cd03467">
    <property type="entry name" value="Rieske"/>
    <property type="match status" value="1"/>
</dbReference>
<dbReference type="InterPro" id="IPR017941">
    <property type="entry name" value="Rieske_2Fe-2S"/>
</dbReference>
<feature type="domain" description="Rieske" evidence="6">
    <location>
        <begin position="80"/>
        <end position="153"/>
    </location>
</feature>
<dbReference type="PROSITE" id="PS51296">
    <property type="entry name" value="RIESKE"/>
    <property type="match status" value="1"/>
</dbReference>
<keyword evidence="4" id="KW-0411">Iron-sulfur</keyword>
<evidence type="ECO:0000313" key="7">
    <source>
        <dbReference type="EMBL" id="CDR88711.1"/>
    </source>
</evidence>
<evidence type="ECO:0000256" key="2">
    <source>
        <dbReference type="ARBA" id="ARBA00022723"/>
    </source>
</evidence>
<dbReference type="AlphaFoldDB" id="A0A127Z498"/>
<feature type="region of interest" description="Disordered" evidence="5">
    <location>
        <begin position="308"/>
        <end position="335"/>
    </location>
</feature>
<dbReference type="InterPro" id="IPR009078">
    <property type="entry name" value="Ferritin-like_SF"/>
</dbReference>
<dbReference type="OrthoDB" id="426882at2759"/>